<accession>A0A0F9SIC4</accession>
<proteinExistence type="predicted"/>
<gene>
    <name evidence="1" type="ORF">LCGC14_0448960</name>
</gene>
<protein>
    <recommendedName>
        <fullName evidence="2">DUF1330 domain-containing protein</fullName>
    </recommendedName>
</protein>
<evidence type="ECO:0000313" key="1">
    <source>
        <dbReference type="EMBL" id="KKN68705.1"/>
    </source>
</evidence>
<dbReference type="EMBL" id="LAZR01000442">
    <property type="protein sequence ID" value="KKN68705.1"/>
    <property type="molecule type" value="Genomic_DNA"/>
</dbReference>
<dbReference type="AlphaFoldDB" id="A0A0F9SIC4"/>
<organism evidence="1">
    <name type="scientific">marine sediment metagenome</name>
    <dbReference type="NCBI Taxonomy" id="412755"/>
    <lineage>
        <taxon>unclassified sequences</taxon>
        <taxon>metagenomes</taxon>
        <taxon>ecological metagenomes</taxon>
    </lineage>
</organism>
<name>A0A0F9SIC4_9ZZZZ</name>
<reference evidence="1" key="1">
    <citation type="journal article" date="2015" name="Nature">
        <title>Complex archaea that bridge the gap between prokaryotes and eukaryotes.</title>
        <authorList>
            <person name="Spang A."/>
            <person name="Saw J.H."/>
            <person name="Jorgensen S.L."/>
            <person name="Zaremba-Niedzwiedzka K."/>
            <person name="Martijn J."/>
            <person name="Lind A.E."/>
            <person name="van Eijk R."/>
            <person name="Schleper C."/>
            <person name="Guy L."/>
            <person name="Ettema T.J."/>
        </authorList>
    </citation>
    <scope>NUCLEOTIDE SEQUENCE</scope>
</reference>
<evidence type="ECO:0008006" key="2">
    <source>
        <dbReference type="Google" id="ProtNLM"/>
    </source>
</evidence>
<sequence length="53" mass="6213">MLKYEVTEDKLYPGDWRAEATDYESEGECYVVIFAGPQAEKRAREYAEFKNSQ</sequence>
<comment type="caution">
    <text evidence="1">The sequence shown here is derived from an EMBL/GenBank/DDBJ whole genome shotgun (WGS) entry which is preliminary data.</text>
</comment>